<feature type="region of interest" description="Disordered" evidence="1">
    <location>
        <begin position="333"/>
        <end position="363"/>
    </location>
</feature>
<sequence length="414" mass="42169">MHRKITLAIVLTGLLVAMGNLRITAQDVATEQGLPTPAVATATTVAAEANATAETIAAERTVPESFFAFSENGVFKIKLLRLQTPQQALQGAVQVHLVSANGAVRAAAVSDDDTASFNNTAPGAYGIVVAGPGIYATVAVFVTDKKQKVGNAESFQMPVIQVRDDMQIRNLASHIPYQQPHHAYEDYEGFESYQTHPGNFHRAQLSADGVLQGRVYAFTNPNSDLDYQRTEVVILKDGRQVAQVTPSKSGDFEVNGLTPGNYGISASSALGYAAFGIEVTAFPTRGTTASQSSENAYSTRLVSMQQSPSRPLGALLLPRSAVPAVEQTILNRLNGANGPGAPGAGGTAGTGTGGGPGSGGGSGSGGGGIGGAGLAGIAGMAALGAAAASGSDSGNVIVDTEEATEATVTPTQLP</sequence>
<reference evidence="2 3" key="1">
    <citation type="submission" date="2019-02" db="EMBL/GenBank/DDBJ databases">
        <title>Deep-cultivation of Planctomycetes and their phenomic and genomic characterization uncovers novel biology.</title>
        <authorList>
            <person name="Wiegand S."/>
            <person name="Jogler M."/>
            <person name="Boedeker C."/>
            <person name="Pinto D."/>
            <person name="Vollmers J."/>
            <person name="Rivas-Marin E."/>
            <person name="Kohn T."/>
            <person name="Peeters S.H."/>
            <person name="Heuer A."/>
            <person name="Rast P."/>
            <person name="Oberbeckmann S."/>
            <person name="Bunk B."/>
            <person name="Jeske O."/>
            <person name="Meyerdierks A."/>
            <person name="Storesund J.E."/>
            <person name="Kallscheuer N."/>
            <person name="Luecker S."/>
            <person name="Lage O.M."/>
            <person name="Pohl T."/>
            <person name="Merkel B.J."/>
            <person name="Hornburger P."/>
            <person name="Mueller R.-W."/>
            <person name="Bruemmer F."/>
            <person name="Labrenz M."/>
            <person name="Spormann A.M."/>
            <person name="Op Den Camp H."/>
            <person name="Overmann J."/>
            <person name="Amann R."/>
            <person name="Jetten M.S.M."/>
            <person name="Mascher T."/>
            <person name="Medema M.H."/>
            <person name="Devos D.P."/>
            <person name="Kaster A.-K."/>
            <person name="Ovreas L."/>
            <person name="Rohde M."/>
            <person name="Galperin M.Y."/>
            <person name="Jogler C."/>
        </authorList>
    </citation>
    <scope>NUCLEOTIDE SEQUENCE [LARGE SCALE GENOMIC DNA]</scope>
    <source>
        <strain evidence="2 3">Pla52o</strain>
    </source>
</reference>
<proteinExistence type="predicted"/>
<dbReference type="SUPFAM" id="SSF49478">
    <property type="entry name" value="Cna protein B-type domain"/>
    <property type="match status" value="1"/>
</dbReference>
<keyword evidence="3" id="KW-1185">Reference proteome</keyword>
<dbReference type="Proteomes" id="UP000316304">
    <property type="component" value="Unassembled WGS sequence"/>
</dbReference>
<protein>
    <recommendedName>
        <fullName evidence="4">Cna protein B-type domain protein</fullName>
    </recommendedName>
</protein>
<feature type="region of interest" description="Disordered" evidence="1">
    <location>
        <begin position="390"/>
        <end position="414"/>
    </location>
</feature>
<gene>
    <name evidence="2" type="ORF">Pla52o_36160</name>
</gene>
<name>A0A5C6CDC9_9BACT</name>
<dbReference type="EMBL" id="SJPT01000006">
    <property type="protein sequence ID" value="TWU21431.1"/>
    <property type="molecule type" value="Genomic_DNA"/>
</dbReference>
<accession>A0A5C6CDC9</accession>
<dbReference type="RefSeq" id="WP_231612422.1">
    <property type="nucleotide sequence ID" value="NZ_SJPT01000006.1"/>
</dbReference>
<evidence type="ECO:0000256" key="1">
    <source>
        <dbReference type="SAM" id="MobiDB-lite"/>
    </source>
</evidence>
<evidence type="ECO:0008006" key="4">
    <source>
        <dbReference type="Google" id="ProtNLM"/>
    </source>
</evidence>
<comment type="caution">
    <text evidence="2">The sequence shown here is derived from an EMBL/GenBank/DDBJ whole genome shotgun (WGS) entry which is preliminary data.</text>
</comment>
<feature type="compositionally biased region" description="Gly residues" evidence="1">
    <location>
        <begin position="337"/>
        <end position="363"/>
    </location>
</feature>
<evidence type="ECO:0000313" key="3">
    <source>
        <dbReference type="Proteomes" id="UP000316304"/>
    </source>
</evidence>
<organism evidence="2 3">
    <name type="scientific">Novipirellula galeiformis</name>
    <dbReference type="NCBI Taxonomy" id="2528004"/>
    <lineage>
        <taxon>Bacteria</taxon>
        <taxon>Pseudomonadati</taxon>
        <taxon>Planctomycetota</taxon>
        <taxon>Planctomycetia</taxon>
        <taxon>Pirellulales</taxon>
        <taxon>Pirellulaceae</taxon>
        <taxon>Novipirellula</taxon>
    </lineage>
</organism>
<evidence type="ECO:0000313" key="2">
    <source>
        <dbReference type="EMBL" id="TWU21431.1"/>
    </source>
</evidence>
<dbReference type="AlphaFoldDB" id="A0A5C6CDC9"/>